<feature type="compositionally biased region" description="Polar residues" evidence="1">
    <location>
        <begin position="158"/>
        <end position="169"/>
    </location>
</feature>
<evidence type="ECO:0000259" key="2">
    <source>
        <dbReference type="PROSITE" id="PS50010"/>
    </source>
</evidence>
<feature type="compositionally biased region" description="Polar residues" evidence="1">
    <location>
        <begin position="516"/>
        <end position="533"/>
    </location>
</feature>
<evidence type="ECO:0000256" key="1">
    <source>
        <dbReference type="SAM" id="MobiDB-lite"/>
    </source>
</evidence>
<comment type="caution">
    <text evidence="3">The sequence shown here is derived from an EMBL/GenBank/DDBJ whole genome shotgun (WGS) entry which is preliminary data.</text>
</comment>
<proteinExistence type="predicted"/>
<dbReference type="InterPro" id="IPR000219">
    <property type="entry name" value="DH_dom"/>
</dbReference>
<gene>
    <name evidence="3" type="ORF">E3P86_01017</name>
</gene>
<dbReference type="GO" id="GO:0031991">
    <property type="term" value="P:regulation of actomyosin contractile ring contraction"/>
    <property type="evidence" value="ECO:0007669"/>
    <property type="project" value="TreeGrafter"/>
</dbReference>
<dbReference type="AlphaFoldDB" id="A0A4T0JA28"/>
<reference evidence="3 4" key="1">
    <citation type="submission" date="2019-03" db="EMBL/GenBank/DDBJ databases">
        <title>Sequencing 23 genomes of Wallemia ichthyophaga.</title>
        <authorList>
            <person name="Gostincar C."/>
        </authorList>
    </citation>
    <scope>NUCLEOTIDE SEQUENCE [LARGE SCALE GENOMIC DNA]</scope>
    <source>
        <strain evidence="3 4">EXF-6200</strain>
    </source>
</reference>
<dbReference type="SUPFAM" id="SSF103657">
    <property type="entry name" value="BAR/IMD domain-like"/>
    <property type="match status" value="1"/>
</dbReference>
<feature type="domain" description="DH" evidence="2">
    <location>
        <begin position="1"/>
        <end position="130"/>
    </location>
</feature>
<sequence length="645" mass="73616">MLWACDFVALLENAINKGENIGDLFCQHIPSRFEPLYLYYCSRQTTSNNKLIQLLQNDPSVQLWHDQNSAKLQGLTNAWDLPSLLVKPFQRILKYPLLINNLIKCNQNNVPSLNNALTHLHSLAERINDAKFRKDSVDNALLMHMHTSDDSPARSPLIPSSSSMPNSFKKTPPMLPSKKSRTFLRRRSKSTTHPNSITTSIASSPIQSTQNLANEDMQQNGPPVYSQEHSIASNTIIRLLDSELHQLTLFTKNINDWLNTVSLELHQLAKLVGRWYATSSLDAFSHIKKVNGNENESTITIDAYARIIREIFKIPYGALVTQIDSRIHYRLKEIMKLSTNPHIIIARRNELKREFDDSVGMIPAKNRWSSTQLIFNAHEAFKSFHALDLQLRLELPVFIQGMRRALRGVIRDFVEIQTKFYEESAKLRQMWCEQWCTFNHEHTPQRIEKDWEIRFGIISDRLDKLNLQIAPSNDGRQSDMGERESDGMLKRRGESPSTNNVNTNVKILDTHRQSISDDMTNPETSAHASQRSSGIYMDSPPTPLSISNDKSNDKSHDKLPTPSFYTRMLPQLSLDSYRTAFSKQPTTDKLEDGNSISLSLSSFDVETDRLACVMQRDIEGLGLKLGGEESSRTYTNQDNAVFNEK</sequence>
<protein>
    <recommendedName>
        <fullName evidence="2">DH domain-containing protein</fullName>
    </recommendedName>
</protein>
<dbReference type="PANTHER" id="PTHR22834">
    <property type="entry name" value="NUCLEAR FUSION PROTEIN FUS2"/>
    <property type="match status" value="1"/>
</dbReference>
<feature type="region of interest" description="Disordered" evidence="1">
    <location>
        <begin position="146"/>
        <end position="205"/>
    </location>
</feature>
<dbReference type="GO" id="GO:0032955">
    <property type="term" value="P:regulation of division septum assembly"/>
    <property type="evidence" value="ECO:0007669"/>
    <property type="project" value="TreeGrafter"/>
</dbReference>
<accession>A0A4T0JA28</accession>
<evidence type="ECO:0000313" key="4">
    <source>
        <dbReference type="Proteomes" id="UP000310689"/>
    </source>
</evidence>
<dbReference type="GO" id="GO:0005085">
    <property type="term" value="F:guanyl-nucleotide exchange factor activity"/>
    <property type="evidence" value="ECO:0007669"/>
    <property type="project" value="InterPro"/>
</dbReference>
<dbReference type="PANTHER" id="PTHR22834:SF20">
    <property type="entry name" value="SH3 DOMAIN-CONTAINING PROTEIN"/>
    <property type="match status" value="1"/>
</dbReference>
<dbReference type="InterPro" id="IPR027267">
    <property type="entry name" value="AH/BAR_dom_sf"/>
</dbReference>
<name>A0A4T0JA28_WALIC</name>
<feature type="compositionally biased region" description="Polar residues" evidence="1">
    <location>
        <begin position="495"/>
        <end position="505"/>
    </location>
</feature>
<feature type="region of interest" description="Disordered" evidence="1">
    <location>
        <begin position="469"/>
        <end position="563"/>
    </location>
</feature>
<dbReference type="SUPFAM" id="SSF48065">
    <property type="entry name" value="DBL homology domain (DH-domain)"/>
    <property type="match status" value="1"/>
</dbReference>
<dbReference type="SMART" id="SM00325">
    <property type="entry name" value="RhoGEF"/>
    <property type="match status" value="1"/>
</dbReference>
<dbReference type="Gene3D" id="1.20.900.10">
    <property type="entry name" value="Dbl homology (DH) domain"/>
    <property type="match status" value="1"/>
</dbReference>
<feature type="region of interest" description="Disordered" evidence="1">
    <location>
        <begin position="625"/>
        <end position="645"/>
    </location>
</feature>
<feature type="compositionally biased region" description="Polar residues" evidence="1">
    <location>
        <begin position="632"/>
        <end position="645"/>
    </location>
</feature>
<feature type="compositionally biased region" description="Basic residues" evidence="1">
    <location>
        <begin position="178"/>
        <end position="190"/>
    </location>
</feature>
<dbReference type="PROSITE" id="PS50010">
    <property type="entry name" value="DH_2"/>
    <property type="match status" value="1"/>
</dbReference>
<dbReference type="Pfam" id="PF00621">
    <property type="entry name" value="RhoGEF"/>
    <property type="match status" value="1"/>
</dbReference>
<organism evidence="3 4">
    <name type="scientific">Wallemia ichthyophaga</name>
    <dbReference type="NCBI Taxonomy" id="245174"/>
    <lineage>
        <taxon>Eukaryota</taxon>
        <taxon>Fungi</taxon>
        <taxon>Dikarya</taxon>
        <taxon>Basidiomycota</taxon>
        <taxon>Wallemiomycotina</taxon>
        <taxon>Wallemiomycetes</taxon>
        <taxon>Wallemiales</taxon>
        <taxon>Wallemiaceae</taxon>
        <taxon>Wallemia</taxon>
    </lineage>
</organism>
<dbReference type="InterPro" id="IPR051492">
    <property type="entry name" value="Dynamin-Rho_GEF"/>
</dbReference>
<feature type="compositionally biased region" description="Polar residues" evidence="1">
    <location>
        <begin position="191"/>
        <end position="205"/>
    </location>
</feature>
<dbReference type="GO" id="GO:0005737">
    <property type="term" value="C:cytoplasm"/>
    <property type="evidence" value="ECO:0007669"/>
    <property type="project" value="TreeGrafter"/>
</dbReference>
<feature type="compositionally biased region" description="Basic and acidic residues" evidence="1">
    <location>
        <begin position="550"/>
        <end position="559"/>
    </location>
</feature>
<dbReference type="InterPro" id="IPR035899">
    <property type="entry name" value="DBL_dom_sf"/>
</dbReference>
<feature type="compositionally biased region" description="Basic and acidic residues" evidence="1">
    <location>
        <begin position="476"/>
        <end position="494"/>
    </location>
</feature>
<dbReference type="Gene3D" id="1.20.1270.60">
    <property type="entry name" value="Arfaptin homology (AH) domain/BAR domain"/>
    <property type="match status" value="1"/>
</dbReference>
<dbReference type="Proteomes" id="UP000310689">
    <property type="component" value="Unassembled WGS sequence"/>
</dbReference>
<dbReference type="EMBL" id="SPOI01000028">
    <property type="protein sequence ID" value="TIB39676.1"/>
    <property type="molecule type" value="Genomic_DNA"/>
</dbReference>
<evidence type="ECO:0000313" key="3">
    <source>
        <dbReference type="EMBL" id="TIB39676.1"/>
    </source>
</evidence>